<dbReference type="InterPro" id="IPR049598">
    <property type="entry name" value="HetP-like"/>
</dbReference>
<dbReference type="RefSeq" id="WP_073597995.1">
    <property type="nucleotide sequence ID" value="NZ_MRCB01000001.1"/>
</dbReference>
<comment type="caution">
    <text evidence="1">The sequence shown here is derived from an EMBL/GenBank/DDBJ whole genome shotgun (WGS) entry which is preliminary data.</text>
</comment>
<dbReference type="AlphaFoldDB" id="A0A1U7HTF0"/>
<dbReference type="EMBL" id="MRCB01000001">
    <property type="protein sequence ID" value="OKH26866.1"/>
    <property type="molecule type" value="Genomic_DNA"/>
</dbReference>
<dbReference type="NCBIfam" id="NF037966">
    <property type="entry name" value="HetP_family"/>
    <property type="match status" value="1"/>
</dbReference>
<dbReference type="STRING" id="1921803.NIES593_02190"/>
<dbReference type="Proteomes" id="UP000186868">
    <property type="component" value="Unassembled WGS sequence"/>
</dbReference>
<evidence type="ECO:0008006" key="3">
    <source>
        <dbReference type="Google" id="ProtNLM"/>
    </source>
</evidence>
<accession>A0A1U7HTF0</accession>
<evidence type="ECO:0000313" key="1">
    <source>
        <dbReference type="EMBL" id="OKH26866.1"/>
    </source>
</evidence>
<evidence type="ECO:0000313" key="2">
    <source>
        <dbReference type="Proteomes" id="UP000186868"/>
    </source>
</evidence>
<proteinExistence type="predicted"/>
<protein>
    <recommendedName>
        <fullName evidence="3">Heterocyst differentiation protein</fullName>
    </recommendedName>
</protein>
<keyword evidence="2" id="KW-1185">Reference proteome</keyword>
<name>A0A1U7HTF0_9CYAN</name>
<sequence length="169" mass="19436">MNSQFSDSQPKLDKAMTTEQFNRIVEAILAGKYSWACVLILRYAGYNPLHYIPYTTYIRLVKDNQQQEAQNRKRNLETKAERKFSQGDSSQLTDLGYLETIEEKSGTIRGGNRSRWENERLEGNCSLAQNLSCTFKRCCEEFLSRIRSTGLTSNKMNLVNSSVLKNSKE</sequence>
<reference evidence="1 2" key="1">
    <citation type="submission" date="2016-11" db="EMBL/GenBank/DDBJ databases">
        <title>Draft Genome Sequences of Nine Cyanobacterial Strains from Diverse Habitats.</title>
        <authorList>
            <person name="Zhu T."/>
            <person name="Hou S."/>
            <person name="Lu X."/>
            <person name="Hess W.R."/>
        </authorList>
    </citation>
    <scope>NUCLEOTIDE SEQUENCE [LARGE SCALE GENOMIC DNA]</scope>
    <source>
        <strain evidence="1 2">NIES-593</strain>
    </source>
</reference>
<organism evidence="1 2">
    <name type="scientific">Hydrococcus rivularis NIES-593</name>
    <dbReference type="NCBI Taxonomy" id="1921803"/>
    <lineage>
        <taxon>Bacteria</taxon>
        <taxon>Bacillati</taxon>
        <taxon>Cyanobacteriota</taxon>
        <taxon>Cyanophyceae</taxon>
        <taxon>Pleurocapsales</taxon>
        <taxon>Hydrococcaceae</taxon>
        <taxon>Hydrococcus</taxon>
    </lineage>
</organism>
<gene>
    <name evidence="1" type="ORF">NIES593_02190</name>
</gene>